<proteinExistence type="predicted"/>
<keyword evidence="3" id="KW-1185">Reference proteome</keyword>
<name>A0AAP2GKB5_9BACT</name>
<evidence type="ECO:0000313" key="2">
    <source>
        <dbReference type="EMBL" id="MBT1689450.1"/>
    </source>
</evidence>
<evidence type="ECO:0000313" key="3">
    <source>
        <dbReference type="Proteomes" id="UP001319180"/>
    </source>
</evidence>
<reference evidence="2 3" key="1">
    <citation type="submission" date="2021-05" db="EMBL/GenBank/DDBJ databases">
        <title>A Polyphasic approach of four new species of the genus Ohtaekwangia: Ohtaekwangia histidinii sp. nov., Ohtaekwangia cretensis sp. nov., Ohtaekwangia indiensis sp. nov., Ohtaekwangia reichenbachii sp. nov. from diverse environment.</title>
        <authorList>
            <person name="Octaviana S."/>
        </authorList>
    </citation>
    <scope>NUCLEOTIDE SEQUENCE [LARGE SCALE GENOMIC DNA]</scope>
    <source>
        <strain evidence="2 3">PWU37</strain>
    </source>
</reference>
<dbReference type="AlphaFoldDB" id="A0AAP2GKB5"/>
<dbReference type="InterPro" id="IPR013783">
    <property type="entry name" value="Ig-like_fold"/>
</dbReference>
<feature type="region of interest" description="Disordered" evidence="1">
    <location>
        <begin position="521"/>
        <end position="541"/>
    </location>
</feature>
<gene>
    <name evidence="2" type="ORF">KK078_22990</name>
</gene>
<dbReference type="EMBL" id="JAHESC010000041">
    <property type="protein sequence ID" value="MBT1689450.1"/>
    <property type="molecule type" value="Genomic_DNA"/>
</dbReference>
<dbReference type="Proteomes" id="UP001319180">
    <property type="component" value="Unassembled WGS sequence"/>
</dbReference>
<dbReference type="Gene3D" id="2.60.40.10">
    <property type="entry name" value="Immunoglobulins"/>
    <property type="match status" value="1"/>
</dbReference>
<evidence type="ECO:0000256" key="1">
    <source>
        <dbReference type="SAM" id="MobiDB-lite"/>
    </source>
</evidence>
<protein>
    <submittedName>
        <fullName evidence="2">Uncharacterized protein</fullName>
    </submittedName>
</protein>
<accession>A0AAP2GKB5</accession>
<organism evidence="2 3">
    <name type="scientific">Dawidia soli</name>
    <dbReference type="NCBI Taxonomy" id="2782352"/>
    <lineage>
        <taxon>Bacteria</taxon>
        <taxon>Pseudomonadati</taxon>
        <taxon>Bacteroidota</taxon>
        <taxon>Cytophagia</taxon>
        <taxon>Cytophagales</taxon>
        <taxon>Chryseotaleaceae</taxon>
        <taxon>Dawidia</taxon>
    </lineage>
</organism>
<dbReference type="RefSeq" id="WP_254092673.1">
    <property type="nucleotide sequence ID" value="NZ_JAHESC010000041.1"/>
</dbReference>
<comment type="caution">
    <text evidence="2">The sequence shown here is derived from an EMBL/GenBank/DDBJ whole genome shotgun (WGS) entry which is preliminary data.</text>
</comment>
<sequence>MYSSNSPRAWTHTVAFALVIALTALSCHEQEEIAPADTKAPAASTLFTADDIVVAGIPSDGLVWNILTLSITAPPHAGIESVTVSLDSTAIVTHTAPSFSLAVDTQPLEDGPHTLTIVARDSLGGQQARQVSITVRNILLSINIPADIFSPPGQSPLKGYILLSDEQGEPIVVQEYHPGDTLRLRAPGFDGASFYVTELYNIVTFGLTRAQTFCHVERGPWVISSYHTESYIPPNYGSASVSFSNAIPGADYSVAINSTYQELNTPTQTTFGLYGHPYSKVFITRDVIDPVTGVRYPTHYGLTSSNITAGLNPTIDLSQVNQPTTQQTVTTELPVGTVGLWGVPANSAPNELFWIGRFNTLNNTLQYAYPGNAFASYYHEYYYEFEGEFHRNNLNGLPDGTALSASFNLAITDNDIEGTVTGTGVDAYYSYMVSNEYSLTREIFAPPGTQQIIFPRIPTPLPGSGPKTNIATQTYFTAVDYAGFDGYDGLKNYIRNSTGGTDGMFFGGSVPRRTHTLYPFWAGGSGRQPSGHNKPATQARR</sequence>